<dbReference type="RefSeq" id="WP_078664600.1">
    <property type="nucleotide sequence ID" value="NZ_FUXM01000003.1"/>
</dbReference>
<protein>
    <submittedName>
        <fullName evidence="6">Formylmethanofuran dehydrogenase, subunit E</fullName>
    </submittedName>
</protein>
<keyword evidence="1" id="KW-0479">Metal-binding</keyword>
<dbReference type="PIRSF" id="PIRSF006578">
    <property type="entry name" value="FwdE"/>
    <property type="match status" value="1"/>
</dbReference>
<evidence type="ECO:0000313" key="7">
    <source>
        <dbReference type="Proteomes" id="UP000189933"/>
    </source>
</evidence>
<dbReference type="EMBL" id="FUXM01000003">
    <property type="protein sequence ID" value="SJZ62677.1"/>
    <property type="molecule type" value="Genomic_DNA"/>
</dbReference>
<dbReference type="Pfam" id="PF01258">
    <property type="entry name" value="zf-dskA_traR"/>
    <property type="match status" value="1"/>
</dbReference>
<dbReference type="PANTHER" id="PTHR39418">
    <property type="entry name" value="DEHYDROGENASE-RELATED"/>
    <property type="match status" value="1"/>
</dbReference>
<dbReference type="SUPFAM" id="SSF143555">
    <property type="entry name" value="FwdE-like"/>
    <property type="match status" value="1"/>
</dbReference>
<keyword evidence="7" id="KW-1185">Reference proteome</keyword>
<dbReference type="InterPro" id="IPR003814">
    <property type="entry name" value="FmdEsu_dom"/>
</dbReference>
<feature type="domain" description="Formylmethanofuran dehydrogenase subunit E" evidence="5">
    <location>
        <begin position="14"/>
        <end position="103"/>
    </location>
</feature>
<evidence type="ECO:0000256" key="3">
    <source>
        <dbReference type="ARBA" id="ARBA00022833"/>
    </source>
</evidence>
<dbReference type="InterPro" id="IPR053194">
    <property type="entry name" value="tRNA_methyltr_O"/>
</dbReference>
<dbReference type="OrthoDB" id="9804309at2"/>
<dbReference type="PANTHER" id="PTHR39418:SF1">
    <property type="entry name" value="DEHYDROGENASE"/>
    <property type="match status" value="1"/>
</dbReference>
<dbReference type="Proteomes" id="UP000189933">
    <property type="component" value="Unassembled WGS sequence"/>
</dbReference>
<name>A0A1T4M732_9FIRM</name>
<proteinExistence type="predicted"/>
<dbReference type="InterPro" id="IPR026328">
    <property type="entry name" value="FmdE"/>
</dbReference>
<gene>
    <name evidence="6" type="ORF">SAMN02745885_00454</name>
</gene>
<reference evidence="7" key="1">
    <citation type="submission" date="2017-02" db="EMBL/GenBank/DDBJ databases">
        <authorList>
            <person name="Varghese N."/>
            <person name="Submissions S."/>
        </authorList>
    </citation>
    <scope>NUCLEOTIDE SEQUENCE [LARGE SCALE GENOMIC DNA]</scope>
    <source>
        <strain evidence="7">DSM 16521</strain>
    </source>
</reference>
<organism evidence="6 7">
    <name type="scientific">Carboxydocella sporoproducens DSM 16521</name>
    <dbReference type="NCBI Taxonomy" id="1121270"/>
    <lineage>
        <taxon>Bacteria</taxon>
        <taxon>Bacillati</taxon>
        <taxon>Bacillota</taxon>
        <taxon>Clostridia</taxon>
        <taxon>Eubacteriales</taxon>
        <taxon>Clostridiales Family XVI. Incertae Sedis</taxon>
        <taxon>Carboxydocella</taxon>
    </lineage>
</organism>
<evidence type="ECO:0000256" key="1">
    <source>
        <dbReference type="ARBA" id="ARBA00022723"/>
    </source>
</evidence>
<evidence type="ECO:0000313" key="6">
    <source>
        <dbReference type="EMBL" id="SJZ62677.1"/>
    </source>
</evidence>
<keyword evidence="2" id="KW-0863">Zinc-finger</keyword>
<accession>A0A1T4M732</accession>
<evidence type="ECO:0000256" key="2">
    <source>
        <dbReference type="ARBA" id="ARBA00022771"/>
    </source>
</evidence>
<sequence>MDRTRTPWERCVEFHGHECPGLAVGYRVAQIALKELGVERAQDEELVAIVENDACGVDAIQVLTGCTLGKGNLLYRDYGKQVYTIGNRKNREAIRIVVKSVGWRQELEKLGLDREGRIRFILELQEDDFCTVQKIPLEFPERARIYKSWTCAECGESVMEARLRVKDGQFVCIPCAGEYNRGW</sequence>
<dbReference type="AlphaFoldDB" id="A0A1T4M732"/>
<evidence type="ECO:0000259" key="5">
    <source>
        <dbReference type="Pfam" id="PF02663"/>
    </source>
</evidence>
<dbReference type="GO" id="GO:0008270">
    <property type="term" value="F:zinc ion binding"/>
    <property type="evidence" value="ECO:0007669"/>
    <property type="project" value="UniProtKB-KW"/>
</dbReference>
<dbReference type="InterPro" id="IPR000962">
    <property type="entry name" value="Znf_DskA_TraR"/>
</dbReference>
<feature type="domain" description="Zinc finger DksA/TraR C4-type" evidence="4">
    <location>
        <begin position="144"/>
        <end position="181"/>
    </location>
</feature>
<evidence type="ECO:0000259" key="4">
    <source>
        <dbReference type="Pfam" id="PF01258"/>
    </source>
</evidence>
<dbReference type="Gene3D" id="3.30.1330.130">
    <property type="match status" value="1"/>
</dbReference>
<dbReference type="Pfam" id="PF02663">
    <property type="entry name" value="FmdE"/>
    <property type="match status" value="1"/>
</dbReference>
<keyword evidence="3" id="KW-0862">Zinc</keyword>